<dbReference type="Proteomes" id="UP000438429">
    <property type="component" value="Unassembled WGS sequence"/>
</dbReference>
<dbReference type="AlphaFoldDB" id="A0A6A4SPH5"/>
<comment type="caution">
    <text evidence="1">The sequence shown here is derived from an EMBL/GenBank/DDBJ whole genome shotgun (WGS) entry which is preliminary data.</text>
</comment>
<protein>
    <submittedName>
        <fullName evidence="1">Uncharacterized protein</fullName>
    </submittedName>
</protein>
<name>A0A6A4SPH5_SCOMX</name>
<gene>
    <name evidence="1" type="ORF">F2P81_009890</name>
</gene>
<dbReference type="EMBL" id="VEVO01000009">
    <property type="protein sequence ID" value="KAF0037016.1"/>
    <property type="molecule type" value="Genomic_DNA"/>
</dbReference>
<sequence length="139" mass="16038">MCLMNDPLFERFSQTGLQLRHNINFGGSTQQLVSDCSTRQTAAKSCDRNPAQWATSQRLNPFKVPGDKRMALHKVDGTWVFKSYIPSSVNAHFCKSGRMYLYMEKLEIKFQERFAEFSSSHNICPKTPVSYTDIKFKEK</sequence>
<reference evidence="1 2" key="1">
    <citation type="submission" date="2019-06" db="EMBL/GenBank/DDBJ databases">
        <title>Draft genomes of female and male turbot (Scophthalmus maximus).</title>
        <authorList>
            <person name="Xu H."/>
            <person name="Xu X.-W."/>
            <person name="Shao C."/>
            <person name="Chen S."/>
        </authorList>
    </citation>
    <scope>NUCLEOTIDE SEQUENCE [LARGE SCALE GENOMIC DNA]</scope>
    <source>
        <strain evidence="1">Ysfricsl-2016a</strain>
        <tissue evidence="1">Blood</tissue>
    </source>
</reference>
<organism evidence="1 2">
    <name type="scientific">Scophthalmus maximus</name>
    <name type="common">Turbot</name>
    <name type="synonym">Psetta maxima</name>
    <dbReference type="NCBI Taxonomy" id="52904"/>
    <lineage>
        <taxon>Eukaryota</taxon>
        <taxon>Metazoa</taxon>
        <taxon>Chordata</taxon>
        <taxon>Craniata</taxon>
        <taxon>Vertebrata</taxon>
        <taxon>Euteleostomi</taxon>
        <taxon>Actinopterygii</taxon>
        <taxon>Neopterygii</taxon>
        <taxon>Teleostei</taxon>
        <taxon>Neoteleostei</taxon>
        <taxon>Acanthomorphata</taxon>
        <taxon>Carangaria</taxon>
        <taxon>Pleuronectiformes</taxon>
        <taxon>Pleuronectoidei</taxon>
        <taxon>Scophthalmidae</taxon>
        <taxon>Scophthalmus</taxon>
    </lineage>
</organism>
<accession>A0A6A4SPH5</accession>
<proteinExistence type="predicted"/>
<evidence type="ECO:0000313" key="1">
    <source>
        <dbReference type="EMBL" id="KAF0037016.1"/>
    </source>
</evidence>
<evidence type="ECO:0000313" key="2">
    <source>
        <dbReference type="Proteomes" id="UP000438429"/>
    </source>
</evidence>